<dbReference type="PROSITE" id="PS00806">
    <property type="entry name" value="ALDOLASE_CLASS_II_2"/>
    <property type="match status" value="1"/>
</dbReference>
<dbReference type="NCBIfam" id="TIGR00167">
    <property type="entry name" value="cbbA"/>
    <property type="match status" value="1"/>
</dbReference>
<sequence length="281" mass="30989">MLVNSKELFLKAKENNYAIPGVNIWNLNSLRGVLKAANENKTPLLVSLAEVHMDALSIEEAVHLVKFYAEKSEVPIVLHFDHGFSKDKVKKAIEMGFTSVMIDGSSLPFDENVKLTREIVEIAHKKNVCVEAEIGHVGGGESYIDADKDKGNLTDPEEALKFVEMTGVDSLAVSIGTAHGEYKGVPKIDFERLDEIAKVVDIPLVLHGGSGSGDENITKAVEKGICKVNIFTDLTVAAREALKEDFANRSYYDSCNLSEEAIKNCLLHYYNVLKTSKYNNK</sequence>
<accession>A0ABS4F1G0</accession>
<dbReference type="InterPro" id="IPR050246">
    <property type="entry name" value="Class_II_FBP_aldolase"/>
</dbReference>
<dbReference type="SUPFAM" id="SSF51569">
    <property type="entry name" value="Aldolase"/>
    <property type="match status" value="1"/>
</dbReference>
<dbReference type="RefSeq" id="WP_209797019.1">
    <property type="nucleotide sequence ID" value="NZ_JAGGJZ010000004.1"/>
</dbReference>
<dbReference type="Gene3D" id="3.20.20.70">
    <property type="entry name" value="Aldolase class I"/>
    <property type="match status" value="1"/>
</dbReference>
<evidence type="ECO:0000313" key="2">
    <source>
        <dbReference type="EMBL" id="MBP1890094.1"/>
    </source>
</evidence>
<gene>
    <name evidence="2" type="ORF">J2Z53_001678</name>
</gene>
<comment type="cofactor">
    <cofactor evidence="1">
        <name>Zn(2+)</name>
        <dbReference type="ChEBI" id="CHEBI:29105"/>
    </cofactor>
</comment>
<name>A0ABS4F1G0_9CLOT</name>
<organism evidence="2 3">
    <name type="scientific">Clostridium moniliforme</name>
    <dbReference type="NCBI Taxonomy" id="39489"/>
    <lineage>
        <taxon>Bacteria</taxon>
        <taxon>Bacillati</taxon>
        <taxon>Bacillota</taxon>
        <taxon>Clostridia</taxon>
        <taxon>Eubacteriales</taxon>
        <taxon>Clostridiaceae</taxon>
        <taxon>Clostridium</taxon>
    </lineage>
</organism>
<dbReference type="PANTHER" id="PTHR30304">
    <property type="entry name" value="D-TAGATOSE-1,6-BISPHOSPHATE ALDOLASE"/>
    <property type="match status" value="1"/>
</dbReference>
<dbReference type="InterPro" id="IPR000771">
    <property type="entry name" value="FBA_II"/>
</dbReference>
<dbReference type="Pfam" id="PF01116">
    <property type="entry name" value="F_bP_aldolase"/>
    <property type="match status" value="1"/>
</dbReference>
<reference evidence="2 3" key="1">
    <citation type="submission" date="2021-03" db="EMBL/GenBank/DDBJ databases">
        <title>Genomic Encyclopedia of Type Strains, Phase IV (KMG-IV): sequencing the most valuable type-strain genomes for metagenomic binning, comparative biology and taxonomic classification.</title>
        <authorList>
            <person name="Goeker M."/>
        </authorList>
    </citation>
    <scope>NUCLEOTIDE SEQUENCE [LARGE SCALE GENOMIC DNA]</scope>
    <source>
        <strain evidence="2 3">DSM 3984</strain>
    </source>
</reference>
<evidence type="ECO:0000256" key="1">
    <source>
        <dbReference type="ARBA" id="ARBA00001947"/>
    </source>
</evidence>
<protein>
    <submittedName>
        <fullName evidence="2">Ketose-bisphosphate aldolase</fullName>
    </submittedName>
</protein>
<dbReference type="Proteomes" id="UP000783390">
    <property type="component" value="Unassembled WGS sequence"/>
</dbReference>
<dbReference type="InterPro" id="IPR013785">
    <property type="entry name" value="Aldolase_TIM"/>
</dbReference>
<comment type="caution">
    <text evidence="2">The sequence shown here is derived from an EMBL/GenBank/DDBJ whole genome shotgun (WGS) entry which is preliminary data.</text>
</comment>
<dbReference type="CDD" id="cd00947">
    <property type="entry name" value="TBP_aldolase_IIB"/>
    <property type="match status" value="1"/>
</dbReference>
<dbReference type="PANTHER" id="PTHR30304:SF0">
    <property type="entry name" value="D-TAGATOSE-1,6-BISPHOSPHATE ALDOLASE SUBUNIT GATY-RELATED"/>
    <property type="match status" value="1"/>
</dbReference>
<dbReference type="PIRSF" id="PIRSF001359">
    <property type="entry name" value="F_bP_aldolase_II"/>
    <property type="match status" value="1"/>
</dbReference>
<proteinExistence type="predicted"/>
<dbReference type="EMBL" id="JAGGJZ010000004">
    <property type="protein sequence ID" value="MBP1890094.1"/>
    <property type="molecule type" value="Genomic_DNA"/>
</dbReference>
<evidence type="ECO:0000313" key="3">
    <source>
        <dbReference type="Proteomes" id="UP000783390"/>
    </source>
</evidence>
<keyword evidence="3" id="KW-1185">Reference proteome</keyword>